<dbReference type="Proteomes" id="UP000300142">
    <property type="component" value="Unassembled WGS sequence"/>
</dbReference>
<dbReference type="AlphaFoldDB" id="A0A480ACT6"/>
<keyword evidence="2" id="KW-1185">Reference proteome</keyword>
<reference evidence="2" key="1">
    <citation type="submission" date="2019-02" db="EMBL/GenBank/DDBJ databases">
        <title>Draft genome sequence of Sphaerospermopsis reniformis NIES-1949.</title>
        <authorList>
            <person name="Yamaguchi H."/>
            <person name="Suzuki S."/>
            <person name="Kawachi M."/>
        </authorList>
    </citation>
    <scope>NUCLEOTIDE SEQUENCE [LARGE SCALE GENOMIC DNA]</scope>
    <source>
        <strain evidence="2">NIES-1949</strain>
    </source>
</reference>
<proteinExistence type="predicted"/>
<dbReference type="EMBL" id="BJCE01000360">
    <property type="protein sequence ID" value="GCL39954.1"/>
    <property type="molecule type" value="Genomic_DNA"/>
</dbReference>
<name>A0A480ACT6_9CYAN</name>
<dbReference type="RefSeq" id="WP_137669383.1">
    <property type="nucleotide sequence ID" value="NZ_BJCE01000360.1"/>
</dbReference>
<gene>
    <name evidence="1" type="ORF">SR1949_50850</name>
</gene>
<comment type="caution">
    <text evidence="1">The sequence shown here is derived from an EMBL/GenBank/DDBJ whole genome shotgun (WGS) entry which is preliminary data.</text>
</comment>
<organism evidence="1 2">
    <name type="scientific">Sphaerospermopsis reniformis</name>
    <dbReference type="NCBI Taxonomy" id="531300"/>
    <lineage>
        <taxon>Bacteria</taxon>
        <taxon>Bacillati</taxon>
        <taxon>Cyanobacteriota</taxon>
        <taxon>Cyanophyceae</taxon>
        <taxon>Nostocales</taxon>
        <taxon>Aphanizomenonaceae</taxon>
        <taxon>Sphaerospermopsis</taxon>
    </lineage>
</organism>
<evidence type="ECO:0000313" key="1">
    <source>
        <dbReference type="EMBL" id="GCL39954.1"/>
    </source>
</evidence>
<protein>
    <submittedName>
        <fullName evidence="1">Uncharacterized protein</fullName>
    </submittedName>
</protein>
<accession>A0A480ACT6</accession>
<evidence type="ECO:0000313" key="2">
    <source>
        <dbReference type="Proteomes" id="UP000300142"/>
    </source>
</evidence>
<sequence>MTEETRNEVNWQDIVQFNKLDQRVAIANDIFPNLIGVNEGYIEWCPDNDPPTHLETLLWWWVIRPDLGAAIASEAPQELKEIISRYILNL</sequence>